<evidence type="ECO:0000313" key="3">
    <source>
        <dbReference type="Proteomes" id="UP001306950"/>
    </source>
</evidence>
<feature type="transmembrane region" description="Helical" evidence="1">
    <location>
        <begin position="60"/>
        <end position="78"/>
    </location>
</feature>
<feature type="transmembrane region" description="Helical" evidence="1">
    <location>
        <begin position="144"/>
        <end position="162"/>
    </location>
</feature>
<proteinExistence type="predicted"/>
<gene>
    <name evidence="2" type="ORF">V3851_00680</name>
</gene>
<keyword evidence="1" id="KW-0472">Membrane</keyword>
<dbReference type="PANTHER" id="PTHR40042:SF1">
    <property type="entry name" value="DUF1405 DOMAIN-CONTAINING PROTEIN"/>
    <property type="match status" value="1"/>
</dbReference>
<feature type="transmembrane region" description="Helical" evidence="1">
    <location>
        <begin position="90"/>
        <end position="111"/>
    </location>
</feature>
<dbReference type="InterPro" id="IPR009845">
    <property type="entry name" value="DUF1405"/>
</dbReference>
<feature type="transmembrane region" description="Helical" evidence="1">
    <location>
        <begin position="182"/>
        <end position="202"/>
    </location>
</feature>
<sequence>MKPSFLWSRPFLSSRPVLWLLFVCNLLGTIYGYIWYDNQLLDTWEKHPHWQIVFVPDSPTASLFFTLSLLFLLFPAGLSRFKFLRGLIEGLAVVTSVKYGVWAVSMIFAGAAQGGELVWQDWMLVASHLAMAVEALLYVRLFRFGTGMLLVAGAWTLLNDAVDYRYEVYPWLPQTLWDNVPQVMVFTFCLTIASMAAGWLALRGAKRAKTEF</sequence>
<feature type="transmembrane region" description="Helical" evidence="1">
    <location>
        <begin position="117"/>
        <end position="137"/>
    </location>
</feature>
<evidence type="ECO:0000256" key="1">
    <source>
        <dbReference type="SAM" id="Phobius"/>
    </source>
</evidence>
<dbReference type="Pfam" id="PF07187">
    <property type="entry name" value="DUF1405"/>
    <property type="match status" value="1"/>
</dbReference>
<keyword evidence="1" id="KW-1133">Transmembrane helix</keyword>
<dbReference type="RefSeq" id="WP_331844569.1">
    <property type="nucleotide sequence ID" value="NZ_JAZHPZ010000001.1"/>
</dbReference>
<dbReference type="PANTHER" id="PTHR40042">
    <property type="entry name" value="HYPOTHETICAL MEMBRANE SPANNING PROTEIN"/>
    <property type="match status" value="1"/>
</dbReference>
<keyword evidence="1" id="KW-0812">Transmembrane</keyword>
<name>A0ABU7VKP7_9BACL</name>
<dbReference type="EMBL" id="JAZHPZ010000001">
    <property type="protein sequence ID" value="MEF2964329.1"/>
    <property type="molecule type" value="Genomic_DNA"/>
</dbReference>
<protein>
    <submittedName>
        <fullName evidence="2">DUF1405 domain-containing protein</fullName>
    </submittedName>
</protein>
<evidence type="ECO:0000313" key="2">
    <source>
        <dbReference type="EMBL" id="MEF2964329.1"/>
    </source>
</evidence>
<feature type="transmembrane region" description="Helical" evidence="1">
    <location>
        <begin position="16"/>
        <end position="36"/>
    </location>
</feature>
<organism evidence="2 3">
    <name type="scientific">Paenibacillus haidiansis</name>
    <dbReference type="NCBI Taxonomy" id="1574488"/>
    <lineage>
        <taxon>Bacteria</taxon>
        <taxon>Bacillati</taxon>
        <taxon>Bacillota</taxon>
        <taxon>Bacilli</taxon>
        <taxon>Bacillales</taxon>
        <taxon>Paenibacillaceae</taxon>
        <taxon>Paenibacillus</taxon>
    </lineage>
</organism>
<dbReference type="Proteomes" id="UP001306950">
    <property type="component" value="Unassembled WGS sequence"/>
</dbReference>
<keyword evidence="3" id="KW-1185">Reference proteome</keyword>
<accession>A0ABU7VKP7</accession>
<reference evidence="2 3" key="1">
    <citation type="submission" date="2024-02" db="EMBL/GenBank/DDBJ databases">
        <title>A nitrogen-fixing paenibacillus bacterium.</title>
        <authorList>
            <person name="Zhang W.L."/>
            <person name="Chen S.F."/>
        </authorList>
    </citation>
    <scope>NUCLEOTIDE SEQUENCE [LARGE SCALE GENOMIC DNA]</scope>
    <source>
        <strain evidence="2 3">M1</strain>
    </source>
</reference>
<comment type="caution">
    <text evidence="2">The sequence shown here is derived from an EMBL/GenBank/DDBJ whole genome shotgun (WGS) entry which is preliminary data.</text>
</comment>